<evidence type="ECO:0000313" key="2">
    <source>
        <dbReference type="Proteomes" id="UP000229500"/>
    </source>
</evidence>
<name>A0A2M8L4R2_9BACT</name>
<dbReference type="GO" id="GO:0043107">
    <property type="term" value="P:type IV pilus-dependent motility"/>
    <property type="evidence" value="ECO:0007669"/>
    <property type="project" value="InterPro"/>
</dbReference>
<reference evidence="2" key="1">
    <citation type="submission" date="2017-09" db="EMBL/GenBank/DDBJ databases">
        <title>Depth-based differentiation of microbial function through sediment-hosted aquifers and enrichment of novel symbionts in the deep terrestrial subsurface.</title>
        <authorList>
            <person name="Probst A.J."/>
            <person name="Ladd B."/>
            <person name="Jarett J.K."/>
            <person name="Geller-Mcgrath D.E."/>
            <person name="Sieber C.M.K."/>
            <person name="Emerson J.B."/>
            <person name="Anantharaman K."/>
            <person name="Thomas B.C."/>
            <person name="Malmstrom R."/>
            <person name="Stieglmeier M."/>
            <person name="Klingl A."/>
            <person name="Woyke T."/>
            <person name="Ryan C.M."/>
            <person name="Banfield J.F."/>
        </authorList>
    </citation>
    <scope>NUCLEOTIDE SEQUENCE [LARGE SCALE GENOMIC DNA]</scope>
</reference>
<evidence type="ECO:0000313" key="1">
    <source>
        <dbReference type="EMBL" id="PJE68690.1"/>
    </source>
</evidence>
<dbReference type="InterPro" id="IPR007445">
    <property type="entry name" value="PilO"/>
</dbReference>
<dbReference type="Pfam" id="PF04350">
    <property type="entry name" value="PilO"/>
    <property type="match status" value="1"/>
</dbReference>
<comment type="caution">
    <text evidence="1">The sequence shown here is derived from an EMBL/GenBank/DDBJ whole genome shotgun (WGS) entry which is preliminary data.</text>
</comment>
<dbReference type="InterPro" id="IPR014717">
    <property type="entry name" value="Transl_elong_EF1B/ribsomal_bS6"/>
</dbReference>
<dbReference type="Proteomes" id="UP000229500">
    <property type="component" value="Unassembled WGS sequence"/>
</dbReference>
<dbReference type="EMBL" id="PFEL01000113">
    <property type="protein sequence ID" value="PJE68690.1"/>
    <property type="molecule type" value="Genomic_DNA"/>
</dbReference>
<accession>A0A2M8L4R2</accession>
<evidence type="ECO:0008006" key="3">
    <source>
        <dbReference type="Google" id="ProtNLM"/>
    </source>
</evidence>
<proteinExistence type="predicted"/>
<feature type="non-terminal residue" evidence="1">
    <location>
        <position position="1"/>
    </location>
</feature>
<protein>
    <recommendedName>
        <fullName evidence="3">Pilus assembly protein PilP</fullName>
    </recommendedName>
</protein>
<gene>
    <name evidence="1" type="ORF">COU96_03115</name>
</gene>
<dbReference type="Gene3D" id="3.30.70.60">
    <property type="match status" value="1"/>
</dbReference>
<dbReference type="GO" id="GO:0043683">
    <property type="term" value="P:type IV pilus assembly"/>
    <property type="evidence" value="ECO:0007669"/>
    <property type="project" value="InterPro"/>
</dbReference>
<dbReference type="AlphaFoldDB" id="A0A2M8L4R2"/>
<sequence>YFSQIKEISKQLEEYTDSLNKISSALPETPSLPSLFNFLQLSASQTGLVLGEIILGGVSEGKIRVTCRLTGDYPGFKNFLLALENSARMIEVEEISFESPEKPTESFTFVVQIKTYSY</sequence>
<organism evidence="1 2">
    <name type="scientific">Candidatus Shapirobacteria bacterium CG10_big_fil_rev_8_21_14_0_10_38_14</name>
    <dbReference type="NCBI Taxonomy" id="1974483"/>
    <lineage>
        <taxon>Bacteria</taxon>
        <taxon>Candidatus Shapironibacteriota</taxon>
    </lineage>
</organism>